<sequence length="226" mass="26002">MGHYFRKARAPASTSRDYMIAKHSNPSHSTWPKAASPPHSPQFPHSSNSTQESDKHSIITATSSLEMLTSDGESVNLHETKHVIRLSHAMEEMKRIDINFGNTDVKSEAHREILLQEMLPEFLPMRDVWQQEWNILRRRKAEVLRDRWEQGIFSEKERAIFEITSDHLQKAATTRRRSTRRFLVGVVGYALLVVGLVGALAWLGVNYKRVVAVLEKMEHIDFFLGE</sequence>
<keyword evidence="2" id="KW-1133">Transmembrane helix</keyword>
<name>A0AAN6Y7M1_9PEZI</name>
<feature type="region of interest" description="Disordered" evidence="1">
    <location>
        <begin position="22"/>
        <end position="56"/>
    </location>
</feature>
<evidence type="ECO:0000256" key="1">
    <source>
        <dbReference type="SAM" id="MobiDB-lite"/>
    </source>
</evidence>
<evidence type="ECO:0000256" key="2">
    <source>
        <dbReference type="SAM" id="Phobius"/>
    </source>
</evidence>
<keyword evidence="4" id="KW-1185">Reference proteome</keyword>
<feature type="transmembrane region" description="Helical" evidence="2">
    <location>
        <begin position="182"/>
        <end position="205"/>
    </location>
</feature>
<keyword evidence="2" id="KW-0812">Transmembrane</keyword>
<reference evidence="3" key="1">
    <citation type="journal article" date="2023" name="Mol. Phylogenet. Evol.">
        <title>Genome-scale phylogeny and comparative genomics of the fungal order Sordariales.</title>
        <authorList>
            <person name="Hensen N."/>
            <person name="Bonometti L."/>
            <person name="Westerberg I."/>
            <person name="Brannstrom I.O."/>
            <person name="Guillou S."/>
            <person name="Cros-Aarteil S."/>
            <person name="Calhoun S."/>
            <person name="Haridas S."/>
            <person name="Kuo A."/>
            <person name="Mondo S."/>
            <person name="Pangilinan J."/>
            <person name="Riley R."/>
            <person name="LaButti K."/>
            <person name="Andreopoulos B."/>
            <person name="Lipzen A."/>
            <person name="Chen C."/>
            <person name="Yan M."/>
            <person name="Daum C."/>
            <person name="Ng V."/>
            <person name="Clum A."/>
            <person name="Steindorff A."/>
            <person name="Ohm R.A."/>
            <person name="Martin F."/>
            <person name="Silar P."/>
            <person name="Natvig D.O."/>
            <person name="Lalanne C."/>
            <person name="Gautier V."/>
            <person name="Ament-Velasquez S.L."/>
            <person name="Kruys A."/>
            <person name="Hutchinson M.I."/>
            <person name="Powell A.J."/>
            <person name="Barry K."/>
            <person name="Miller A.N."/>
            <person name="Grigoriev I.V."/>
            <person name="Debuchy R."/>
            <person name="Gladieux P."/>
            <person name="Hiltunen Thoren M."/>
            <person name="Johannesson H."/>
        </authorList>
    </citation>
    <scope>NUCLEOTIDE SEQUENCE</scope>
    <source>
        <strain evidence="3">PSN293</strain>
    </source>
</reference>
<reference evidence="3" key="2">
    <citation type="submission" date="2023-05" db="EMBL/GenBank/DDBJ databases">
        <authorList>
            <consortium name="Lawrence Berkeley National Laboratory"/>
            <person name="Steindorff A."/>
            <person name="Hensen N."/>
            <person name="Bonometti L."/>
            <person name="Westerberg I."/>
            <person name="Brannstrom I.O."/>
            <person name="Guillou S."/>
            <person name="Cros-Aarteil S."/>
            <person name="Calhoun S."/>
            <person name="Haridas S."/>
            <person name="Kuo A."/>
            <person name="Mondo S."/>
            <person name="Pangilinan J."/>
            <person name="Riley R."/>
            <person name="Labutti K."/>
            <person name="Andreopoulos B."/>
            <person name="Lipzen A."/>
            <person name="Chen C."/>
            <person name="Yanf M."/>
            <person name="Daum C."/>
            <person name="Ng V."/>
            <person name="Clum A."/>
            <person name="Ohm R."/>
            <person name="Martin F."/>
            <person name="Silar P."/>
            <person name="Natvig D."/>
            <person name="Lalanne C."/>
            <person name="Gautier V."/>
            <person name="Ament-Velasquez S.L."/>
            <person name="Kruys A."/>
            <person name="Hutchinson M.I."/>
            <person name="Powell A.J."/>
            <person name="Barry K."/>
            <person name="Miller A.N."/>
            <person name="Grigoriev I.V."/>
            <person name="Debuchy R."/>
            <person name="Gladieux P."/>
            <person name="Thoren M.H."/>
            <person name="Johannesson H."/>
        </authorList>
    </citation>
    <scope>NUCLEOTIDE SEQUENCE</scope>
    <source>
        <strain evidence="3">PSN293</strain>
    </source>
</reference>
<dbReference type="EMBL" id="MU858109">
    <property type="protein sequence ID" value="KAK4213390.1"/>
    <property type="molecule type" value="Genomic_DNA"/>
</dbReference>
<accession>A0AAN6Y7M1</accession>
<proteinExistence type="predicted"/>
<evidence type="ECO:0000313" key="3">
    <source>
        <dbReference type="EMBL" id="KAK4213390.1"/>
    </source>
</evidence>
<comment type="caution">
    <text evidence="3">The sequence shown here is derived from an EMBL/GenBank/DDBJ whole genome shotgun (WGS) entry which is preliminary data.</text>
</comment>
<evidence type="ECO:0000313" key="4">
    <source>
        <dbReference type="Proteomes" id="UP001301769"/>
    </source>
</evidence>
<dbReference type="AlphaFoldDB" id="A0AAN6Y7M1"/>
<keyword evidence="2" id="KW-0472">Membrane</keyword>
<organism evidence="3 4">
    <name type="scientific">Rhypophila decipiens</name>
    <dbReference type="NCBI Taxonomy" id="261697"/>
    <lineage>
        <taxon>Eukaryota</taxon>
        <taxon>Fungi</taxon>
        <taxon>Dikarya</taxon>
        <taxon>Ascomycota</taxon>
        <taxon>Pezizomycotina</taxon>
        <taxon>Sordariomycetes</taxon>
        <taxon>Sordariomycetidae</taxon>
        <taxon>Sordariales</taxon>
        <taxon>Naviculisporaceae</taxon>
        <taxon>Rhypophila</taxon>
    </lineage>
</organism>
<protein>
    <submittedName>
        <fullName evidence="3">Uncharacterized protein</fullName>
    </submittedName>
</protein>
<gene>
    <name evidence="3" type="ORF">QBC37DRAFT_374056</name>
</gene>
<dbReference type="Proteomes" id="UP001301769">
    <property type="component" value="Unassembled WGS sequence"/>
</dbReference>